<accession>A0AAI8KEH3</accession>
<proteinExistence type="predicted"/>
<evidence type="ECO:0000313" key="2">
    <source>
        <dbReference type="EMBL" id="AXO90081.1"/>
    </source>
</evidence>
<name>A0AAI8KEH3_9PSED</name>
<evidence type="ECO:0000313" key="3">
    <source>
        <dbReference type="Proteomes" id="UP000258127"/>
    </source>
</evidence>
<dbReference type="Proteomes" id="UP000258127">
    <property type="component" value="Chromosome"/>
</dbReference>
<keyword evidence="1" id="KW-0732">Signal</keyword>
<reference evidence="2 3" key="1">
    <citation type="submission" date="2018-08" db="EMBL/GenBank/DDBJ databases">
        <authorList>
            <person name="Lee Y."/>
            <person name="Kakembo D."/>
        </authorList>
    </citation>
    <scope>NUCLEOTIDE SEQUENCE [LARGE SCALE GENOMIC DNA]</scope>
    <source>
        <strain evidence="2 3">JBCS1880</strain>
    </source>
</reference>
<dbReference type="PROSITE" id="PS51257">
    <property type="entry name" value="PROKAR_LIPOPROTEIN"/>
    <property type="match status" value="1"/>
</dbReference>
<dbReference type="AlphaFoldDB" id="A0AAI8KEH3"/>
<feature type="signal peptide" evidence="1">
    <location>
        <begin position="1"/>
        <end position="22"/>
    </location>
</feature>
<dbReference type="Pfam" id="PF07119">
    <property type="entry name" value="DUF1375"/>
    <property type="match status" value="1"/>
</dbReference>
<evidence type="ECO:0000256" key="1">
    <source>
        <dbReference type="SAM" id="SignalP"/>
    </source>
</evidence>
<organism evidence="2 3">
    <name type="scientific">Pseudomonas parafulva</name>
    <dbReference type="NCBI Taxonomy" id="157782"/>
    <lineage>
        <taxon>Bacteria</taxon>
        <taxon>Pseudomonadati</taxon>
        <taxon>Pseudomonadota</taxon>
        <taxon>Gammaproteobacteria</taxon>
        <taxon>Pseudomonadales</taxon>
        <taxon>Pseudomonadaceae</taxon>
        <taxon>Pseudomonas</taxon>
    </lineage>
</organism>
<dbReference type="KEGG" id="ppv:NJ69_15820"/>
<feature type="chain" id="PRO_5042498182" evidence="1">
    <location>
        <begin position="23"/>
        <end position="108"/>
    </location>
</feature>
<dbReference type="RefSeq" id="WP_039580677.1">
    <property type="nucleotide sequence ID" value="NZ_CP009747.1"/>
</dbReference>
<dbReference type="InterPro" id="IPR010780">
    <property type="entry name" value="DUF1375"/>
</dbReference>
<gene>
    <name evidence="2" type="ORF">DZC75_19510</name>
</gene>
<protein>
    <submittedName>
        <fullName evidence="2">YceK/YidQ family lipoprotein</fullName>
    </submittedName>
</protein>
<sequence>MKALLLCLAMAWALCGCGTVNTVLSSDAHASSALRKAQTRCESLPRVYSGIAYDLCLLHGPPQLVERDPAAPALMPLQLLDFIPSGILDTVVLPYTIYLQSTQGSLDI</sequence>
<keyword evidence="2" id="KW-0449">Lipoprotein</keyword>
<dbReference type="EMBL" id="CP031641">
    <property type="protein sequence ID" value="AXO90081.1"/>
    <property type="molecule type" value="Genomic_DNA"/>
</dbReference>
<keyword evidence="3" id="KW-1185">Reference proteome</keyword>